<protein>
    <submittedName>
        <fullName evidence="4">Recombinase</fullName>
    </submittedName>
</protein>
<dbReference type="GO" id="GO:0006310">
    <property type="term" value="P:DNA recombination"/>
    <property type="evidence" value="ECO:0007669"/>
    <property type="project" value="InterPro"/>
</dbReference>
<keyword evidence="5" id="KW-1185">Reference proteome</keyword>
<dbReference type="RefSeq" id="WP_112333217.1">
    <property type="nucleotide sequence ID" value="NZ_QLYR01000008.1"/>
</dbReference>
<evidence type="ECO:0000256" key="2">
    <source>
        <dbReference type="SAM" id="Coils"/>
    </source>
</evidence>
<comment type="caution">
    <text evidence="4">The sequence shown here is derived from an EMBL/GenBank/DDBJ whole genome shotgun (WGS) entry which is preliminary data.</text>
</comment>
<keyword evidence="2" id="KW-0175">Coiled coil</keyword>
<evidence type="ECO:0000256" key="3">
    <source>
        <dbReference type="SAM" id="MobiDB-lite"/>
    </source>
</evidence>
<feature type="region of interest" description="Disordered" evidence="3">
    <location>
        <begin position="420"/>
        <end position="444"/>
    </location>
</feature>
<dbReference type="EMBL" id="QLYR01000008">
    <property type="protein sequence ID" value="RAQ25525.1"/>
    <property type="molecule type" value="Genomic_DNA"/>
</dbReference>
<feature type="compositionally biased region" description="Basic and acidic residues" evidence="3">
    <location>
        <begin position="422"/>
        <end position="444"/>
    </location>
</feature>
<dbReference type="Gene3D" id="3.30.930.30">
    <property type="match status" value="1"/>
</dbReference>
<reference evidence="4 5" key="1">
    <citation type="submission" date="2018-06" db="EMBL/GenBank/DDBJ databases">
        <title>Noncontiguous genome sequence of Ruminococcaceae bacterium ASD2818.</title>
        <authorList>
            <person name="Chaplin A.V."/>
            <person name="Sokolova S.R."/>
            <person name="Kochetkova T.O."/>
            <person name="Goltsov A.Y."/>
            <person name="Trofimov D.Y."/>
            <person name="Efimov B.A."/>
        </authorList>
    </citation>
    <scope>NUCLEOTIDE SEQUENCE [LARGE SCALE GENOMIC DNA]</scope>
    <source>
        <strain evidence="4 5">ASD2818</strain>
    </source>
</reference>
<proteinExistence type="inferred from homology"/>
<sequence length="444" mass="51507">MARGDGIHRTSARNMRLTTPKLKNAQQHNEREKESYVNQDIIPERSHLNVHFKKPDGGYLEQFEQMEADGMISTRGIKEDAFRYGELIFDVNSAYFFNHGGYDFAKQFYHDAYQAAIKIVGGEQYILSAVMHADERNRAMSEALGQDVYHYHLHVVYVPAVEKQIRWSKRCKDKSLVGKVKETVMQVSMSKKWASKPVLDEVTGEPLKTAKGKPVLKKSYSVLQDDFFQYMREAGYVDVERGERGSSEEHLTVTQFKVEREQARLAELQTEKSEVQAEIGQLRTDKVEAEKAAKEAQTELRLLAPKLKHMEKLAAEYSSDPEDLLPLPDRMESAKSYREKKSKPLLEKIVKVVRSVYRAYLDVCQKFELLQRKYDTEVPYLKKQLAEVKGENEELQETARDYDRLCRAYGSERVAETVAAVKRQEQAEKEQKRSQKRRYDRDAR</sequence>
<dbReference type="Proteomes" id="UP000249377">
    <property type="component" value="Unassembled WGS sequence"/>
</dbReference>
<dbReference type="CDD" id="cd17242">
    <property type="entry name" value="MobM_relaxase"/>
    <property type="match status" value="1"/>
</dbReference>
<evidence type="ECO:0000313" key="4">
    <source>
        <dbReference type="EMBL" id="RAQ25525.1"/>
    </source>
</evidence>
<organism evidence="4 5">
    <name type="scientific">Hydrogeniiclostridium mannosilyticum</name>
    <dbReference type="NCBI Taxonomy" id="2764322"/>
    <lineage>
        <taxon>Bacteria</taxon>
        <taxon>Bacillati</taxon>
        <taxon>Bacillota</taxon>
        <taxon>Clostridia</taxon>
        <taxon>Eubacteriales</taxon>
        <taxon>Acutalibacteraceae</taxon>
        <taxon>Hydrogeniiclostridium</taxon>
    </lineage>
</organism>
<accession>A0A328UHC3</accession>
<dbReference type="GO" id="GO:0003677">
    <property type="term" value="F:DNA binding"/>
    <property type="evidence" value="ECO:0007669"/>
    <property type="project" value="InterPro"/>
</dbReference>
<name>A0A328UHC3_9FIRM</name>
<dbReference type="InterPro" id="IPR001668">
    <property type="entry name" value="Mob_Pre"/>
</dbReference>
<evidence type="ECO:0000313" key="5">
    <source>
        <dbReference type="Proteomes" id="UP000249377"/>
    </source>
</evidence>
<evidence type="ECO:0000256" key="1">
    <source>
        <dbReference type="ARBA" id="ARBA00010657"/>
    </source>
</evidence>
<gene>
    <name evidence="4" type="ORF">DPQ25_10930</name>
</gene>
<feature type="region of interest" description="Disordered" evidence="3">
    <location>
        <begin position="1"/>
        <end position="36"/>
    </location>
</feature>
<dbReference type="AlphaFoldDB" id="A0A328UHC3"/>
<comment type="similarity">
    <text evidence="1">Belongs to the plasmid mobilization pre family.</text>
</comment>
<dbReference type="Pfam" id="PF01076">
    <property type="entry name" value="Mob_Pre"/>
    <property type="match status" value="1"/>
</dbReference>
<feature type="coiled-coil region" evidence="2">
    <location>
        <begin position="258"/>
        <end position="299"/>
    </location>
</feature>